<organism evidence="2 3">
    <name type="scientific">Rhodanobacter hydrolyticus</name>
    <dbReference type="NCBI Taxonomy" id="2250595"/>
    <lineage>
        <taxon>Bacteria</taxon>
        <taxon>Pseudomonadati</taxon>
        <taxon>Pseudomonadota</taxon>
        <taxon>Gammaproteobacteria</taxon>
        <taxon>Lysobacterales</taxon>
        <taxon>Rhodanobacteraceae</taxon>
        <taxon>Rhodanobacter</taxon>
    </lineage>
</organism>
<dbReference type="RefSeq" id="WP_404614606.1">
    <property type="nucleotide sequence ID" value="NZ_JADIKK010000008.1"/>
</dbReference>
<evidence type="ECO:0000313" key="2">
    <source>
        <dbReference type="EMBL" id="MFK2878109.1"/>
    </source>
</evidence>
<feature type="chain" id="PRO_5045341453" evidence="1">
    <location>
        <begin position="22"/>
        <end position="65"/>
    </location>
</feature>
<sequence length="65" mass="6532">MAHRMFALLGAHLLLRGADLAAAGAADMASSQPKIFAPGSLSGLAAVECLTFAPDGAAVFFDRAA</sequence>
<comment type="caution">
    <text evidence="2">The sequence shown here is derived from an EMBL/GenBank/DDBJ whole genome shotgun (WGS) entry which is preliminary data.</text>
</comment>
<reference evidence="2 3" key="1">
    <citation type="submission" date="2020-10" db="EMBL/GenBank/DDBJ databases">
        <title>Phylogeny of dyella-like bacteria.</title>
        <authorList>
            <person name="Fu J."/>
        </authorList>
    </citation>
    <scope>NUCLEOTIDE SEQUENCE [LARGE SCALE GENOMIC DNA]</scope>
    <source>
        <strain evidence="2 3">KACC 19113</strain>
    </source>
</reference>
<gene>
    <name evidence="2" type="ORF">ISP25_13595</name>
</gene>
<evidence type="ECO:0000256" key="1">
    <source>
        <dbReference type="SAM" id="SignalP"/>
    </source>
</evidence>
<keyword evidence="3" id="KW-1185">Reference proteome</keyword>
<accession>A0ABW8J7E5</accession>
<dbReference type="EMBL" id="JADIKK010000008">
    <property type="protein sequence ID" value="MFK2878109.1"/>
    <property type="molecule type" value="Genomic_DNA"/>
</dbReference>
<feature type="signal peptide" evidence="1">
    <location>
        <begin position="1"/>
        <end position="21"/>
    </location>
</feature>
<keyword evidence="1" id="KW-0732">Signal</keyword>
<dbReference type="Proteomes" id="UP001620339">
    <property type="component" value="Unassembled WGS sequence"/>
</dbReference>
<evidence type="ECO:0000313" key="3">
    <source>
        <dbReference type="Proteomes" id="UP001620339"/>
    </source>
</evidence>
<name>A0ABW8J7E5_9GAMM</name>
<proteinExistence type="predicted"/>
<protein>
    <submittedName>
        <fullName evidence="2">Uncharacterized protein</fullName>
    </submittedName>
</protein>